<organism evidence="2 3">
    <name type="scientific">Thelonectria olida</name>
    <dbReference type="NCBI Taxonomy" id="1576542"/>
    <lineage>
        <taxon>Eukaryota</taxon>
        <taxon>Fungi</taxon>
        <taxon>Dikarya</taxon>
        <taxon>Ascomycota</taxon>
        <taxon>Pezizomycotina</taxon>
        <taxon>Sordariomycetes</taxon>
        <taxon>Hypocreomycetidae</taxon>
        <taxon>Hypocreales</taxon>
        <taxon>Nectriaceae</taxon>
        <taxon>Thelonectria</taxon>
    </lineage>
</organism>
<dbReference type="EMBL" id="JAGPYM010000003">
    <property type="protein sequence ID" value="KAH6896913.1"/>
    <property type="molecule type" value="Genomic_DNA"/>
</dbReference>
<dbReference type="OrthoDB" id="4196148at2759"/>
<reference evidence="2 3" key="1">
    <citation type="journal article" date="2021" name="Nat. Commun.">
        <title>Genetic determinants of endophytism in the Arabidopsis root mycobiome.</title>
        <authorList>
            <person name="Mesny F."/>
            <person name="Miyauchi S."/>
            <person name="Thiergart T."/>
            <person name="Pickel B."/>
            <person name="Atanasova L."/>
            <person name="Karlsson M."/>
            <person name="Huettel B."/>
            <person name="Barry K.W."/>
            <person name="Haridas S."/>
            <person name="Chen C."/>
            <person name="Bauer D."/>
            <person name="Andreopoulos W."/>
            <person name="Pangilinan J."/>
            <person name="LaButti K."/>
            <person name="Riley R."/>
            <person name="Lipzen A."/>
            <person name="Clum A."/>
            <person name="Drula E."/>
            <person name="Henrissat B."/>
            <person name="Kohler A."/>
            <person name="Grigoriev I.V."/>
            <person name="Martin F.M."/>
            <person name="Hacquard S."/>
        </authorList>
    </citation>
    <scope>NUCLEOTIDE SEQUENCE [LARGE SCALE GENOMIC DNA]</scope>
    <source>
        <strain evidence="2 3">MPI-CAGE-CH-0241</strain>
    </source>
</reference>
<dbReference type="Proteomes" id="UP000777438">
    <property type="component" value="Unassembled WGS sequence"/>
</dbReference>
<comment type="caution">
    <text evidence="2">The sequence shown here is derived from an EMBL/GenBank/DDBJ whole genome shotgun (WGS) entry which is preliminary data.</text>
</comment>
<proteinExistence type="predicted"/>
<feature type="region of interest" description="Disordered" evidence="1">
    <location>
        <begin position="1"/>
        <end position="43"/>
    </location>
</feature>
<evidence type="ECO:0000256" key="1">
    <source>
        <dbReference type="SAM" id="MobiDB-lite"/>
    </source>
</evidence>
<keyword evidence="3" id="KW-1185">Reference proteome</keyword>
<gene>
    <name evidence="2" type="ORF">B0T10DRAFT_556765</name>
</gene>
<feature type="compositionally biased region" description="Pro residues" evidence="1">
    <location>
        <begin position="24"/>
        <end position="34"/>
    </location>
</feature>
<dbReference type="AlphaFoldDB" id="A0A9P8WEQ7"/>
<evidence type="ECO:0000313" key="2">
    <source>
        <dbReference type="EMBL" id="KAH6896913.1"/>
    </source>
</evidence>
<name>A0A9P8WEQ7_9HYPO</name>
<accession>A0A9P8WEQ7</accession>
<protein>
    <submittedName>
        <fullName evidence="2">Uncharacterized protein</fullName>
    </submittedName>
</protein>
<evidence type="ECO:0000313" key="3">
    <source>
        <dbReference type="Proteomes" id="UP000777438"/>
    </source>
</evidence>
<sequence>MKSDHPPAYDASNSAQTPDETLPPYEPSSSPPPASTSQHIHPAQPEECPTLVLDGCRIYSRLQQDRALYQLSCPPREGTTSSYSVKKIRHKVSQVNGEQRQRSTELHIYDFKADYLSIGLRDVSIVGKGGPRRTFPEVQMSQGAGPSSFSVAGHFKTDRTLKNRLQRGSEILWKDVDGRLLAVETKVERDGGNVRELPRLEMKAALDEKELDLLVTCWCARIWKQADKELVRPIDWDDVKDALATGPKANKGIWGKRTPLD</sequence>